<comment type="caution">
    <text evidence="2">The sequence shown here is derived from an EMBL/GenBank/DDBJ whole genome shotgun (WGS) entry which is preliminary data.</text>
</comment>
<evidence type="ECO:0000259" key="1">
    <source>
        <dbReference type="SMART" id="SM00507"/>
    </source>
</evidence>
<evidence type="ECO:0000313" key="3">
    <source>
        <dbReference type="Proteomes" id="UP000290407"/>
    </source>
</evidence>
<dbReference type="Proteomes" id="UP000290407">
    <property type="component" value="Unassembled WGS sequence"/>
</dbReference>
<keyword evidence="2" id="KW-0255">Endonuclease</keyword>
<organism evidence="2 3">
    <name type="scientific">Spirosoma sordidisoli</name>
    <dbReference type="NCBI Taxonomy" id="2502893"/>
    <lineage>
        <taxon>Bacteria</taxon>
        <taxon>Pseudomonadati</taxon>
        <taxon>Bacteroidota</taxon>
        <taxon>Cytophagia</taxon>
        <taxon>Cytophagales</taxon>
        <taxon>Cytophagaceae</taxon>
        <taxon>Spirosoma</taxon>
    </lineage>
</organism>
<keyword evidence="3" id="KW-1185">Reference proteome</keyword>
<keyword evidence="2" id="KW-0540">Nuclease</keyword>
<gene>
    <name evidence="2" type="ORF">EQG79_13675</name>
</gene>
<dbReference type="InterPro" id="IPR003615">
    <property type="entry name" value="HNH_nuc"/>
</dbReference>
<dbReference type="CDD" id="cd00085">
    <property type="entry name" value="HNHc"/>
    <property type="match status" value="1"/>
</dbReference>
<evidence type="ECO:0000313" key="2">
    <source>
        <dbReference type="EMBL" id="RYC69645.1"/>
    </source>
</evidence>
<reference evidence="2 3" key="1">
    <citation type="submission" date="2019-01" db="EMBL/GenBank/DDBJ databases">
        <title>Spirosoma flava sp. nov., a propanil-degrading bacterium isolated from herbicide-contaminated soil.</title>
        <authorList>
            <person name="Zhang L."/>
            <person name="Jiang J.-D."/>
        </authorList>
    </citation>
    <scope>NUCLEOTIDE SEQUENCE [LARGE SCALE GENOMIC DNA]</scope>
    <source>
        <strain evidence="2 3">TY50</strain>
    </source>
</reference>
<dbReference type="Gene3D" id="1.10.30.50">
    <property type="match status" value="1"/>
</dbReference>
<proteinExistence type="predicted"/>
<dbReference type="GO" id="GO:0004519">
    <property type="term" value="F:endonuclease activity"/>
    <property type="evidence" value="ECO:0007669"/>
    <property type="project" value="UniProtKB-KW"/>
</dbReference>
<accession>A0A4Q2UPT4</accession>
<keyword evidence="2" id="KW-0378">Hydrolase</keyword>
<name>A0A4Q2UPT4_9BACT</name>
<dbReference type="SMART" id="SM00507">
    <property type="entry name" value="HNHc"/>
    <property type="match status" value="1"/>
</dbReference>
<dbReference type="EMBL" id="SBLB01000003">
    <property type="protein sequence ID" value="RYC69645.1"/>
    <property type="molecule type" value="Genomic_DNA"/>
</dbReference>
<dbReference type="AlphaFoldDB" id="A0A4Q2UPT4"/>
<protein>
    <submittedName>
        <fullName evidence="2">HNH endonuclease</fullName>
    </submittedName>
</protein>
<sequence>MPDCASDTGTGLETRTTTKTMAIGKALRQKVYQKCGGRCGYCGESIKENGFQVDHIISQRNFLTHIVNKWQVPDYLLHLTTDDVNHIDNLMPACRVCNNWKSTNPIEFFRSEIQDQIKRVNSYSSNYRMAKRYGLVEETPKPIVFYFETITVNQPTND</sequence>
<feature type="domain" description="HNH nuclease" evidence="1">
    <location>
        <begin position="26"/>
        <end position="99"/>
    </location>
</feature>